<comment type="caution">
    <text evidence="2">The sequence shown here is derived from an EMBL/GenBank/DDBJ whole genome shotgun (WGS) entry which is preliminary data.</text>
</comment>
<organism evidence="2 3">
    <name type="scientific">Acaulospora morrowiae</name>
    <dbReference type="NCBI Taxonomy" id="94023"/>
    <lineage>
        <taxon>Eukaryota</taxon>
        <taxon>Fungi</taxon>
        <taxon>Fungi incertae sedis</taxon>
        <taxon>Mucoromycota</taxon>
        <taxon>Glomeromycotina</taxon>
        <taxon>Glomeromycetes</taxon>
        <taxon>Diversisporales</taxon>
        <taxon>Acaulosporaceae</taxon>
        <taxon>Acaulospora</taxon>
    </lineage>
</organism>
<gene>
    <name evidence="2" type="ORF">AMORRO_LOCUS6422</name>
</gene>
<reference evidence="2" key="1">
    <citation type="submission" date="2021-06" db="EMBL/GenBank/DDBJ databases">
        <authorList>
            <person name="Kallberg Y."/>
            <person name="Tangrot J."/>
            <person name="Rosling A."/>
        </authorList>
    </citation>
    <scope>NUCLEOTIDE SEQUENCE</scope>
    <source>
        <strain evidence="2">CL551</strain>
    </source>
</reference>
<feature type="region of interest" description="Disordered" evidence="1">
    <location>
        <begin position="1"/>
        <end position="113"/>
    </location>
</feature>
<feature type="compositionally biased region" description="Basic and acidic residues" evidence="1">
    <location>
        <begin position="87"/>
        <end position="96"/>
    </location>
</feature>
<dbReference type="Proteomes" id="UP000789342">
    <property type="component" value="Unassembled WGS sequence"/>
</dbReference>
<protein>
    <submittedName>
        <fullName evidence="2">5874_t:CDS:1</fullName>
    </submittedName>
</protein>
<dbReference type="AlphaFoldDB" id="A0A9N9BNT8"/>
<evidence type="ECO:0000313" key="2">
    <source>
        <dbReference type="EMBL" id="CAG8570055.1"/>
    </source>
</evidence>
<feature type="compositionally biased region" description="Basic and acidic residues" evidence="1">
    <location>
        <begin position="21"/>
        <end position="33"/>
    </location>
</feature>
<proteinExistence type="predicted"/>
<evidence type="ECO:0000313" key="3">
    <source>
        <dbReference type="Proteomes" id="UP000789342"/>
    </source>
</evidence>
<sequence length="256" mass="29539">MSSLDDFIHKNPRNFLGNKKSKIEHVSQEEKRTPNKNSGNDSLERIDTPTKSYYCGYLRQKNTSRLSRSPKDSYRNDNPVFRQVSTETDRLTRSEAEGNGTRTIPTNLHEGNEGVTERHLSHNVSKRTLVDLSLQSYQPQRLLGDSQRMKQIELYLNRFHTQAILDAKERSQIIRKQSKSNINRYDILLRVDLGILLDFSPELGNDLLNNFFTLNLQEDIAANCLLSLRSMSNSEGTLSEQVRCKIRLNFLPELPE</sequence>
<dbReference type="EMBL" id="CAJVPV010004281">
    <property type="protein sequence ID" value="CAG8570055.1"/>
    <property type="molecule type" value="Genomic_DNA"/>
</dbReference>
<dbReference type="OrthoDB" id="2015372at2759"/>
<evidence type="ECO:0000256" key="1">
    <source>
        <dbReference type="SAM" id="MobiDB-lite"/>
    </source>
</evidence>
<keyword evidence="3" id="KW-1185">Reference proteome</keyword>
<name>A0A9N9BNT8_9GLOM</name>
<accession>A0A9N9BNT8</accession>